<dbReference type="SUPFAM" id="SSF48452">
    <property type="entry name" value="TPR-like"/>
    <property type="match status" value="1"/>
</dbReference>
<dbReference type="InterPro" id="IPR051939">
    <property type="entry name" value="Glycosyltr_41/O-GlcNAc_trsf"/>
</dbReference>
<feature type="repeat" description="TPR" evidence="8">
    <location>
        <begin position="168"/>
        <end position="201"/>
    </location>
</feature>
<comment type="pathway">
    <text evidence="1">Protein modification; protein glycosylation.</text>
</comment>
<dbReference type="PANTHER" id="PTHR44835">
    <property type="entry name" value="UDP-N-ACETYLGLUCOSAMINE--PEPTIDE N-ACETYLGLUCOSAMINYLTRANSFERASE SPINDLY-RELATED"/>
    <property type="match status" value="1"/>
</dbReference>
<keyword evidence="4" id="KW-0328">Glycosyltransferase</keyword>
<name>A0ABR6YKA6_9BURK</name>
<feature type="repeat" description="TPR" evidence="8">
    <location>
        <begin position="134"/>
        <end position="167"/>
    </location>
</feature>
<dbReference type="Proteomes" id="UP000613113">
    <property type="component" value="Unassembled WGS sequence"/>
</dbReference>
<comment type="caution">
    <text evidence="10">The sequence shown here is derived from an EMBL/GenBank/DDBJ whole genome shotgun (WGS) entry which is preliminary data.</text>
</comment>
<evidence type="ECO:0000313" key="10">
    <source>
        <dbReference type="EMBL" id="MBC3884341.1"/>
    </source>
</evidence>
<keyword evidence="11" id="KW-1185">Reference proteome</keyword>
<feature type="repeat" description="TPR" evidence="8">
    <location>
        <begin position="66"/>
        <end position="99"/>
    </location>
</feature>
<sequence length="708" mass="79180">MALDGVRIVNRTCGSINALAHTSAISSIKHYRQRSGMTILNRIQALFSVTPKSSKEITPISQSEQAVQLIDRGNQLEENGQMNEALRLYEKAIEMAPALARAYLNKGNVLLQMEKIPDAVTMYRKAVELNHDYAAAHFNLGNAQIIQNSPDAALDSYEKAIQLKPDFVDAYVARGNVLGDMKRFQDAIDSYQQALKLAPAYAQVHGNLAATLKDAGDLISAMKHYQAAIETDADYLRAYGNLADVYRELGRIDDAVEICRTALRKQPDMVPTYTQLLFCLSHSNRLTAQQLFEEHKRFGDQFEAPFRAIWPVHDNVKDPQKTLRIGLVSADLRAHAVAFFLEPVLAALQHSQSLSLFVYYNHEAEDEITQRIKATIPRWQVIVGLNDHQVAQKILADKIDILIDLSGHTGKHRLLTFARKPAPIQVSWVGYPGTTGLQAMDYYLAGRHFLPAFELDDQFTEKIARLPVTVPFLPISDSPDVNALPALENGYITFGSFNRIDKIGREVVALWAQLLREIPTAKMLIAGLPANGEYEHLWFWFEQEGIPKTRLEFHNRSNMHTYLALHHKVDVCLDTFPYTGGTTTNHALWMGVPTLTLTGTTPAGRQSSANLSDVNLIQEFGAKNHADFVALGKQVASDLESLSSIRQTLRSRFLNAPFSKTDVFATNLEHMLRAIWQRWCQGLPPAAIEVTTNNQVIFPVPGDVGIYE</sequence>
<dbReference type="Gene3D" id="3.40.50.2000">
    <property type="entry name" value="Glycogen Phosphorylase B"/>
    <property type="match status" value="1"/>
</dbReference>
<keyword evidence="6" id="KW-0677">Repeat</keyword>
<evidence type="ECO:0000256" key="2">
    <source>
        <dbReference type="ARBA" id="ARBA00005386"/>
    </source>
</evidence>
<dbReference type="InterPro" id="IPR011990">
    <property type="entry name" value="TPR-like_helical_dom_sf"/>
</dbReference>
<feature type="domain" description="O-GlcNAc transferase C-terminal" evidence="9">
    <location>
        <begin position="257"/>
        <end position="469"/>
    </location>
</feature>
<dbReference type="Pfam" id="PF00515">
    <property type="entry name" value="TPR_1"/>
    <property type="match status" value="1"/>
</dbReference>
<gene>
    <name evidence="10" type="ORF">H8K27_04280</name>
</gene>
<dbReference type="SMART" id="SM00028">
    <property type="entry name" value="TPR"/>
    <property type="match status" value="6"/>
</dbReference>
<evidence type="ECO:0000256" key="4">
    <source>
        <dbReference type="ARBA" id="ARBA00022676"/>
    </source>
</evidence>
<accession>A0ABR6YKA6</accession>
<organism evidence="10 11">
    <name type="scientific">Undibacterium griseum</name>
    <dbReference type="NCBI Taxonomy" id="2762295"/>
    <lineage>
        <taxon>Bacteria</taxon>
        <taxon>Pseudomonadati</taxon>
        <taxon>Pseudomonadota</taxon>
        <taxon>Betaproteobacteria</taxon>
        <taxon>Burkholderiales</taxon>
        <taxon>Oxalobacteraceae</taxon>
        <taxon>Undibacterium</taxon>
    </lineage>
</organism>
<dbReference type="Gene3D" id="1.25.40.10">
    <property type="entry name" value="Tetratricopeptide repeat domain"/>
    <property type="match status" value="3"/>
</dbReference>
<dbReference type="Pfam" id="PF13181">
    <property type="entry name" value="TPR_8"/>
    <property type="match status" value="1"/>
</dbReference>
<dbReference type="PROSITE" id="PS50005">
    <property type="entry name" value="TPR"/>
    <property type="match status" value="5"/>
</dbReference>
<dbReference type="Pfam" id="PF13414">
    <property type="entry name" value="TPR_11"/>
    <property type="match status" value="1"/>
</dbReference>
<dbReference type="Pfam" id="PF13844">
    <property type="entry name" value="Glyco_transf_41"/>
    <property type="match status" value="2"/>
</dbReference>
<evidence type="ECO:0000313" key="11">
    <source>
        <dbReference type="Proteomes" id="UP000613113"/>
    </source>
</evidence>
<dbReference type="PROSITE" id="PS50293">
    <property type="entry name" value="TPR_REGION"/>
    <property type="match status" value="1"/>
</dbReference>
<reference evidence="10 11" key="1">
    <citation type="submission" date="2020-08" db="EMBL/GenBank/DDBJ databases">
        <title>Novel species isolated from subtropical streams in China.</title>
        <authorList>
            <person name="Lu H."/>
        </authorList>
    </citation>
    <scope>NUCLEOTIDE SEQUENCE [LARGE SCALE GENOMIC DNA]</scope>
    <source>
        <strain evidence="10 11">FT31W</strain>
    </source>
</reference>
<evidence type="ECO:0000256" key="7">
    <source>
        <dbReference type="ARBA" id="ARBA00022803"/>
    </source>
</evidence>
<evidence type="ECO:0000259" key="9">
    <source>
        <dbReference type="Pfam" id="PF13844"/>
    </source>
</evidence>
<dbReference type="InterPro" id="IPR029489">
    <property type="entry name" value="OGT/SEC/SPY_C"/>
</dbReference>
<dbReference type="InterPro" id="IPR019734">
    <property type="entry name" value="TPR_rpt"/>
</dbReference>
<feature type="repeat" description="TPR" evidence="8">
    <location>
        <begin position="100"/>
        <end position="133"/>
    </location>
</feature>
<dbReference type="RefSeq" id="WP_186861932.1">
    <property type="nucleotide sequence ID" value="NZ_JACOGC010000001.1"/>
</dbReference>
<feature type="domain" description="O-GlcNAc transferase C-terminal" evidence="9">
    <location>
        <begin position="487"/>
        <end position="666"/>
    </location>
</feature>
<evidence type="ECO:0000256" key="5">
    <source>
        <dbReference type="ARBA" id="ARBA00022679"/>
    </source>
</evidence>
<keyword evidence="7 8" id="KW-0802">TPR repeat</keyword>
<dbReference type="Gene3D" id="3.40.50.11380">
    <property type="match status" value="1"/>
</dbReference>
<comment type="similarity">
    <text evidence="2">Belongs to the glycosyltransferase 41 family. O-GlcNAc transferase subfamily.</text>
</comment>
<dbReference type="EC" id="2.4.1.255" evidence="3"/>
<evidence type="ECO:0000256" key="6">
    <source>
        <dbReference type="ARBA" id="ARBA00022737"/>
    </source>
</evidence>
<keyword evidence="5" id="KW-0808">Transferase</keyword>
<evidence type="ECO:0000256" key="3">
    <source>
        <dbReference type="ARBA" id="ARBA00011970"/>
    </source>
</evidence>
<feature type="repeat" description="TPR" evidence="8">
    <location>
        <begin position="236"/>
        <end position="269"/>
    </location>
</feature>
<evidence type="ECO:0000256" key="8">
    <source>
        <dbReference type="PROSITE-ProRule" id="PRU00339"/>
    </source>
</evidence>
<dbReference type="EMBL" id="JACOGC010000001">
    <property type="protein sequence ID" value="MBC3884341.1"/>
    <property type="molecule type" value="Genomic_DNA"/>
</dbReference>
<proteinExistence type="inferred from homology"/>
<evidence type="ECO:0000256" key="1">
    <source>
        <dbReference type="ARBA" id="ARBA00004922"/>
    </source>
</evidence>
<dbReference type="PANTHER" id="PTHR44835:SF1">
    <property type="entry name" value="PROTEIN O-GLCNAC TRANSFERASE"/>
    <property type="match status" value="1"/>
</dbReference>
<protein>
    <recommendedName>
        <fullName evidence="3">protein O-GlcNAc transferase</fullName>
        <ecNumber evidence="3">2.4.1.255</ecNumber>
    </recommendedName>
</protein>